<proteinExistence type="inferred from homology"/>
<feature type="transmembrane region" description="Helical" evidence="10">
    <location>
        <begin position="243"/>
        <end position="263"/>
    </location>
</feature>
<evidence type="ECO:0000313" key="12">
    <source>
        <dbReference type="Proteomes" id="UP000076632"/>
    </source>
</evidence>
<dbReference type="AlphaFoldDB" id="A0A165HX89"/>
<evidence type="ECO:0000256" key="5">
    <source>
        <dbReference type="ARBA" id="ARBA00022832"/>
    </source>
</evidence>
<feature type="transmembrane region" description="Helical" evidence="10">
    <location>
        <begin position="46"/>
        <end position="69"/>
    </location>
</feature>
<keyword evidence="4 10" id="KW-0812">Transmembrane</keyword>
<dbReference type="PANTHER" id="PTHR11157:SF169">
    <property type="entry name" value="ELONGATION OF FATTY ACIDS PROTEIN"/>
    <property type="match status" value="1"/>
</dbReference>
<dbReference type="RefSeq" id="XP_018189610.1">
    <property type="nucleotide sequence ID" value="XM_018332038.1"/>
</dbReference>
<gene>
    <name evidence="11" type="ORF">L228DRAFT_244925</name>
</gene>
<feature type="transmembrane region" description="Helical" evidence="10">
    <location>
        <begin position="275"/>
        <end position="296"/>
    </location>
</feature>
<comment type="similarity">
    <text evidence="10">Belongs to the ELO family.</text>
</comment>
<evidence type="ECO:0000256" key="9">
    <source>
        <dbReference type="ARBA" id="ARBA00023160"/>
    </source>
</evidence>
<evidence type="ECO:0000256" key="10">
    <source>
        <dbReference type="RuleBase" id="RU361115"/>
    </source>
</evidence>
<dbReference type="OMA" id="WNQGLAY"/>
<keyword evidence="7 10" id="KW-0443">Lipid metabolism</keyword>
<name>A0A165HX89_XYLHT</name>
<dbReference type="GO" id="GO:0019367">
    <property type="term" value="P:fatty acid elongation, saturated fatty acid"/>
    <property type="evidence" value="ECO:0007669"/>
    <property type="project" value="TreeGrafter"/>
</dbReference>
<comment type="catalytic activity">
    <reaction evidence="10">
        <text>an acyl-CoA + malonyl-CoA + H(+) = a 3-oxoacyl-CoA + CO2 + CoA</text>
        <dbReference type="Rhea" id="RHEA:50252"/>
        <dbReference type="ChEBI" id="CHEBI:15378"/>
        <dbReference type="ChEBI" id="CHEBI:16526"/>
        <dbReference type="ChEBI" id="CHEBI:57287"/>
        <dbReference type="ChEBI" id="CHEBI:57384"/>
        <dbReference type="ChEBI" id="CHEBI:58342"/>
        <dbReference type="ChEBI" id="CHEBI:90726"/>
    </reaction>
    <physiologicalReaction direction="left-to-right" evidence="10">
        <dbReference type="Rhea" id="RHEA:50253"/>
    </physiologicalReaction>
</comment>
<dbReference type="GO" id="GO:0034626">
    <property type="term" value="P:fatty acid elongation, polyunsaturated fatty acid"/>
    <property type="evidence" value="ECO:0007669"/>
    <property type="project" value="TreeGrafter"/>
</dbReference>
<evidence type="ECO:0000256" key="8">
    <source>
        <dbReference type="ARBA" id="ARBA00023136"/>
    </source>
</evidence>
<keyword evidence="6 10" id="KW-1133">Transmembrane helix</keyword>
<evidence type="ECO:0000256" key="1">
    <source>
        <dbReference type="ARBA" id="ARBA00004141"/>
    </source>
</evidence>
<keyword evidence="9 10" id="KW-0275">Fatty acid biosynthesis</keyword>
<evidence type="ECO:0000313" key="11">
    <source>
        <dbReference type="EMBL" id="KZF24055.1"/>
    </source>
</evidence>
<keyword evidence="2 10" id="KW-0444">Lipid biosynthesis</keyword>
<dbReference type="InterPro" id="IPR002076">
    <property type="entry name" value="ELO_fam"/>
</dbReference>
<keyword evidence="5 10" id="KW-0276">Fatty acid metabolism</keyword>
<dbReference type="GO" id="GO:0030148">
    <property type="term" value="P:sphingolipid biosynthetic process"/>
    <property type="evidence" value="ECO:0007669"/>
    <property type="project" value="TreeGrafter"/>
</dbReference>
<reference evidence="11 12" key="1">
    <citation type="journal article" date="2016" name="Fungal Biol.">
        <title>The genome of Xylona heveae provides a window into fungal endophytism.</title>
        <authorList>
            <person name="Gazis R."/>
            <person name="Kuo A."/>
            <person name="Riley R."/>
            <person name="LaButti K."/>
            <person name="Lipzen A."/>
            <person name="Lin J."/>
            <person name="Amirebrahimi M."/>
            <person name="Hesse C.N."/>
            <person name="Spatafora J.W."/>
            <person name="Henrissat B."/>
            <person name="Hainaut M."/>
            <person name="Grigoriev I.V."/>
            <person name="Hibbett D.S."/>
        </authorList>
    </citation>
    <scope>NUCLEOTIDE SEQUENCE [LARGE SCALE GENOMIC DNA]</scope>
    <source>
        <strain evidence="11 12">TC161</strain>
    </source>
</reference>
<dbReference type="GO" id="GO:0042761">
    <property type="term" value="P:very long-chain fatty acid biosynthetic process"/>
    <property type="evidence" value="ECO:0007669"/>
    <property type="project" value="TreeGrafter"/>
</dbReference>
<protein>
    <recommendedName>
        <fullName evidence="10">Elongation of fatty acids protein</fullName>
        <ecNumber evidence="10">2.3.1.-</ecNumber>
    </recommendedName>
</protein>
<dbReference type="Pfam" id="PF01151">
    <property type="entry name" value="ELO"/>
    <property type="match status" value="1"/>
</dbReference>
<keyword evidence="8 10" id="KW-0472">Membrane</keyword>
<feature type="transmembrane region" description="Helical" evidence="10">
    <location>
        <begin position="89"/>
        <end position="107"/>
    </location>
</feature>
<evidence type="ECO:0000256" key="2">
    <source>
        <dbReference type="ARBA" id="ARBA00022516"/>
    </source>
</evidence>
<keyword evidence="3 10" id="KW-0808">Transferase</keyword>
<dbReference type="GO" id="GO:0009922">
    <property type="term" value="F:fatty acid elongase activity"/>
    <property type="evidence" value="ECO:0007669"/>
    <property type="project" value="InterPro"/>
</dbReference>
<dbReference type="PANTHER" id="PTHR11157">
    <property type="entry name" value="FATTY ACID ACYL TRANSFERASE-RELATED"/>
    <property type="match status" value="1"/>
</dbReference>
<organism evidence="11 12">
    <name type="scientific">Xylona heveae (strain CBS 132557 / TC161)</name>
    <dbReference type="NCBI Taxonomy" id="1328760"/>
    <lineage>
        <taxon>Eukaryota</taxon>
        <taxon>Fungi</taxon>
        <taxon>Dikarya</taxon>
        <taxon>Ascomycota</taxon>
        <taxon>Pezizomycotina</taxon>
        <taxon>Xylonomycetes</taxon>
        <taxon>Xylonales</taxon>
        <taxon>Xylonaceae</taxon>
        <taxon>Xylona</taxon>
    </lineage>
</organism>
<dbReference type="InParanoid" id="A0A165HX89"/>
<evidence type="ECO:0000256" key="7">
    <source>
        <dbReference type="ARBA" id="ARBA00023098"/>
    </source>
</evidence>
<dbReference type="EMBL" id="KV407456">
    <property type="protein sequence ID" value="KZF24055.1"/>
    <property type="molecule type" value="Genomic_DNA"/>
</dbReference>
<keyword evidence="12" id="KW-1185">Reference proteome</keyword>
<feature type="transmembrane region" description="Helical" evidence="10">
    <location>
        <begin position="403"/>
        <end position="424"/>
    </location>
</feature>
<dbReference type="EC" id="2.3.1.-" evidence="10"/>
<evidence type="ECO:0000256" key="6">
    <source>
        <dbReference type="ARBA" id="ARBA00022989"/>
    </source>
</evidence>
<comment type="subcellular location">
    <subcellularLocation>
        <location evidence="1">Membrane</location>
        <topology evidence="1">Multi-pass membrane protein</topology>
    </subcellularLocation>
</comment>
<dbReference type="Proteomes" id="UP000076632">
    <property type="component" value="Unassembled WGS sequence"/>
</dbReference>
<sequence>MSGPSVHLTIPPASLFKFPPAPLPETLPPPQRDYSFATPFNINPTVYNGLLSASVPLTFATIYATSVVLLNQINRRRGNQPWEFSKTRLFHLFVVAHNVLLAVYSAWTLTGMLGALSRSWPGFDAEGGPAEVADALCKLNGPRGFGSAATYNSTTSAWGVTDRLVKLGTGGIPDSSDVGRLWNEGLSFYGWLFYLSKFYEVVDTAIILAKGKRSSSLQTYHHAGAMMCMWAGIRYMAPPIWLFVVANSFIHTLMYTYFTLTALHVKVPWVIKRTLTTMQIAQFVIGASFAATHLFVSYNAPVSVPYSFIAGVSSAASSATSAVGSAATSVASATATANLNSWFKKLALRAVGEEGLAENVRNSQGERFGADAVKAPVNHAKEEIRYRTEYPVVSCIDTSGQSFAIWLNLMYLAPLTWLFVRFFIRSYTGMTSRRGRRPSTIHIIEKSGLDAARGVQRELDSLLKEAETSVAEKVIERGEEAASSAEAAVEAKRE</sequence>
<dbReference type="GeneID" id="28897175"/>
<evidence type="ECO:0000256" key="4">
    <source>
        <dbReference type="ARBA" id="ARBA00022692"/>
    </source>
</evidence>
<dbReference type="OrthoDB" id="10259681at2759"/>
<dbReference type="GO" id="GO:0034625">
    <property type="term" value="P:fatty acid elongation, monounsaturated fatty acid"/>
    <property type="evidence" value="ECO:0007669"/>
    <property type="project" value="TreeGrafter"/>
</dbReference>
<dbReference type="STRING" id="1328760.A0A165HX89"/>
<dbReference type="GO" id="GO:0005789">
    <property type="term" value="C:endoplasmic reticulum membrane"/>
    <property type="evidence" value="ECO:0007669"/>
    <property type="project" value="TreeGrafter"/>
</dbReference>
<accession>A0A165HX89</accession>
<evidence type="ECO:0000256" key="3">
    <source>
        <dbReference type="ARBA" id="ARBA00022679"/>
    </source>
</evidence>